<keyword evidence="1" id="KW-0732">Signal</keyword>
<reference evidence="2 3" key="1">
    <citation type="journal article" date="2015" name="Genome Biol. Evol.">
        <title>The genome of winter moth (Operophtera brumata) provides a genomic perspective on sexual dimorphism and phenology.</title>
        <authorList>
            <person name="Derks M.F."/>
            <person name="Smit S."/>
            <person name="Salis L."/>
            <person name="Schijlen E."/>
            <person name="Bossers A."/>
            <person name="Mateman C."/>
            <person name="Pijl A.S."/>
            <person name="de Ridder D."/>
            <person name="Groenen M.A."/>
            <person name="Visser M.E."/>
            <person name="Megens H.J."/>
        </authorList>
    </citation>
    <scope>NUCLEOTIDE SEQUENCE [LARGE SCALE GENOMIC DNA]</scope>
    <source>
        <strain evidence="2">WM2013NL</strain>
        <tissue evidence="2">Head and thorax</tissue>
    </source>
</reference>
<dbReference type="SUPFAM" id="SSF53474">
    <property type="entry name" value="alpha/beta-Hydrolases"/>
    <property type="match status" value="1"/>
</dbReference>
<feature type="signal peptide" evidence="1">
    <location>
        <begin position="1"/>
        <end position="17"/>
    </location>
</feature>
<proteinExistence type="predicted"/>
<evidence type="ECO:0000256" key="1">
    <source>
        <dbReference type="SAM" id="SignalP"/>
    </source>
</evidence>
<name>A0A0L7K476_OPEBR</name>
<dbReference type="Proteomes" id="UP000037510">
    <property type="component" value="Unassembled WGS sequence"/>
</dbReference>
<evidence type="ECO:0000313" key="3">
    <source>
        <dbReference type="Proteomes" id="UP000037510"/>
    </source>
</evidence>
<dbReference type="STRING" id="104452.A0A0L7K476"/>
<accession>A0A0L7K476</accession>
<dbReference type="Gene3D" id="3.40.50.1820">
    <property type="entry name" value="alpha/beta hydrolase"/>
    <property type="match status" value="1"/>
</dbReference>
<dbReference type="Pfam" id="PF02089">
    <property type="entry name" value="Palm_thioest"/>
    <property type="match status" value="1"/>
</dbReference>
<evidence type="ECO:0000313" key="2">
    <source>
        <dbReference type="EMBL" id="KOB52267.1"/>
    </source>
</evidence>
<protein>
    <submittedName>
        <fullName evidence="2">Putative Palmitoyl-protein thioesterase</fullName>
    </submittedName>
</protein>
<dbReference type="InterPro" id="IPR029058">
    <property type="entry name" value="AB_hydrolase_fold"/>
</dbReference>
<gene>
    <name evidence="2" type="ORF">OBRU01_26198</name>
</gene>
<keyword evidence="3" id="KW-1185">Reference proteome</keyword>
<feature type="non-terminal residue" evidence="2">
    <location>
        <position position="125"/>
    </location>
</feature>
<feature type="chain" id="PRO_5005572117" evidence="1">
    <location>
        <begin position="18"/>
        <end position="125"/>
    </location>
</feature>
<dbReference type="EMBL" id="JTDY01012472">
    <property type="protein sequence ID" value="KOB52267.1"/>
    <property type="molecule type" value="Genomic_DNA"/>
</dbReference>
<organism evidence="2 3">
    <name type="scientific">Operophtera brumata</name>
    <name type="common">Winter moth</name>
    <name type="synonym">Phalaena brumata</name>
    <dbReference type="NCBI Taxonomy" id="104452"/>
    <lineage>
        <taxon>Eukaryota</taxon>
        <taxon>Metazoa</taxon>
        <taxon>Ecdysozoa</taxon>
        <taxon>Arthropoda</taxon>
        <taxon>Hexapoda</taxon>
        <taxon>Insecta</taxon>
        <taxon>Pterygota</taxon>
        <taxon>Neoptera</taxon>
        <taxon>Endopterygota</taxon>
        <taxon>Lepidoptera</taxon>
        <taxon>Glossata</taxon>
        <taxon>Ditrysia</taxon>
        <taxon>Geometroidea</taxon>
        <taxon>Geometridae</taxon>
        <taxon>Larentiinae</taxon>
        <taxon>Operophtera</taxon>
    </lineage>
</organism>
<sequence>MLLLTFALSLAISPCLAFRPVVLVHGIMTGSGSMEMIQHRIQEVLEIGMDVANISAQHPEGINLLGYSQGGLIARGIVQTFPNTPCGSYSTLASASTPRSEKSEDFKKNFLRLKRLVLIGGPDDD</sequence>
<dbReference type="AlphaFoldDB" id="A0A0L7K476"/>
<comment type="caution">
    <text evidence="2">The sequence shown here is derived from an EMBL/GenBank/DDBJ whole genome shotgun (WGS) entry which is preliminary data.</text>
</comment>